<comment type="caution">
    <text evidence="2">The sequence shown here is derived from an EMBL/GenBank/DDBJ whole genome shotgun (WGS) entry which is preliminary data.</text>
</comment>
<evidence type="ECO:0000313" key="3">
    <source>
        <dbReference type="Proteomes" id="UP000033847"/>
    </source>
</evidence>
<proteinExistence type="predicted"/>
<reference evidence="2 3" key="1">
    <citation type="journal article" date="2015" name="Nature">
        <title>rRNA introns, odd ribosomes, and small enigmatic genomes across a large radiation of phyla.</title>
        <authorList>
            <person name="Brown C.T."/>
            <person name="Hug L.A."/>
            <person name="Thomas B.C."/>
            <person name="Sharon I."/>
            <person name="Castelle C.J."/>
            <person name="Singh A."/>
            <person name="Wilkins M.J."/>
            <person name="Williams K.H."/>
            <person name="Banfield J.F."/>
        </authorList>
    </citation>
    <scope>NUCLEOTIDE SEQUENCE [LARGE SCALE GENOMIC DNA]</scope>
</reference>
<gene>
    <name evidence="2" type="ORF">UV00_C0003G0103</name>
</gene>
<feature type="transmembrane region" description="Helical" evidence="1">
    <location>
        <begin position="6"/>
        <end position="24"/>
    </location>
</feature>
<keyword evidence="1" id="KW-1133">Transmembrane helix</keyword>
<sequence>MPCLALPCIGLTLHLMIIGFLSYLEKRTGHDPLGLDYDPNAEVPEPDYSWYDWWDKRQEELREASYAEFDEARDNWNDHLDREHEEK</sequence>
<evidence type="ECO:0000256" key="1">
    <source>
        <dbReference type="SAM" id="Phobius"/>
    </source>
</evidence>
<dbReference type="EMBL" id="LCCU01000003">
    <property type="protein sequence ID" value="KKS39271.1"/>
    <property type="molecule type" value="Genomic_DNA"/>
</dbReference>
<accession>A0A0G1AYW1</accession>
<organism evidence="2 3">
    <name type="scientific">candidate division WWE3 bacterium GW2011_GWF1_42_14</name>
    <dbReference type="NCBI Taxonomy" id="1619138"/>
    <lineage>
        <taxon>Bacteria</taxon>
        <taxon>Katanobacteria</taxon>
    </lineage>
</organism>
<dbReference type="Proteomes" id="UP000033847">
    <property type="component" value="Unassembled WGS sequence"/>
</dbReference>
<keyword evidence="1" id="KW-0812">Transmembrane</keyword>
<evidence type="ECO:0000313" key="2">
    <source>
        <dbReference type="EMBL" id="KKS39271.1"/>
    </source>
</evidence>
<name>A0A0G1AYW1_UNCKA</name>
<keyword evidence="1" id="KW-0472">Membrane</keyword>
<protein>
    <submittedName>
        <fullName evidence="2">Uncharacterized protein</fullName>
    </submittedName>
</protein>
<dbReference type="AlphaFoldDB" id="A0A0G1AYW1"/>